<evidence type="ECO:0000313" key="2">
    <source>
        <dbReference type="EMBL" id="CDQ10644.1"/>
    </source>
</evidence>
<sequence>MQPFSRYNRALSRMSANTPARERNQKIDAMVTQRLLDIHPGDLVRYASDWPVLLVISVTPKRIETKNDAGQVITFNGVESVVPGIRLHDPVTVTDRLHKVSV</sequence>
<proteinExistence type="predicted"/>
<evidence type="ECO:0000313" key="3">
    <source>
        <dbReference type="EMBL" id="SMH64673.1"/>
    </source>
</evidence>
<name>A0A060UVQ9_9PROT</name>
<protein>
    <submittedName>
        <fullName evidence="2">Uncharacterized protein</fullName>
    </submittedName>
</protein>
<reference evidence="3 4" key="3">
    <citation type="submission" date="2017-03" db="EMBL/GenBank/DDBJ databases">
        <authorList>
            <person name="Regsiter A."/>
            <person name="William W."/>
        </authorList>
    </citation>
    <scope>NUCLEOTIDE SEQUENCE [LARGE SCALE GENOMIC DNA]</scope>
    <source>
        <strain evidence="3">PRJEB5721</strain>
    </source>
</reference>
<organism evidence="2">
    <name type="scientific">Acidithiobacillus ferrivorans</name>
    <dbReference type="NCBI Taxonomy" id="160808"/>
    <lineage>
        <taxon>Bacteria</taxon>
        <taxon>Pseudomonadati</taxon>
        <taxon>Pseudomonadota</taxon>
        <taxon>Acidithiobacillia</taxon>
        <taxon>Acidithiobacillales</taxon>
        <taxon>Acidithiobacillaceae</taxon>
        <taxon>Acidithiobacillus</taxon>
    </lineage>
</organism>
<dbReference type="AlphaFoldDB" id="A0A060UVQ9"/>
<feature type="region of interest" description="Disordered" evidence="1">
    <location>
        <begin position="1"/>
        <end position="24"/>
    </location>
</feature>
<dbReference type="RefSeq" id="WP_035193205.1">
    <property type="nucleotide sequence ID" value="NZ_CCCS020000035.1"/>
</dbReference>
<gene>
    <name evidence="3" type="ORF">AFERRI_10707</name>
    <name evidence="2" type="ORF">AFERRI_400425</name>
</gene>
<evidence type="ECO:0000256" key="1">
    <source>
        <dbReference type="SAM" id="MobiDB-lite"/>
    </source>
</evidence>
<dbReference type="EMBL" id="CCCS020000035">
    <property type="protein sequence ID" value="CDQ10644.1"/>
    <property type="molecule type" value="Genomic_DNA"/>
</dbReference>
<dbReference type="Proteomes" id="UP000193925">
    <property type="component" value="Chromosome AFERRI"/>
</dbReference>
<keyword evidence="4" id="KW-1185">Reference proteome</keyword>
<dbReference type="EMBL" id="LT841305">
    <property type="protein sequence ID" value="SMH64673.1"/>
    <property type="molecule type" value="Genomic_DNA"/>
</dbReference>
<evidence type="ECO:0000313" key="4">
    <source>
        <dbReference type="Proteomes" id="UP000193925"/>
    </source>
</evidence>
<reference evidence="2" key="1">
    <citation type="submission" date="2014-03" db="EMBL/GenBank/DDBJ databases">
        <authorList>
            <person name="Genoscope - CEA"/>
        </authorList>
    </citation>
    <scope>NUCLEOTIDE SEQUENCE [LARGE SCALE GENOMIC DNA]</scope>
    <source>
        <strain evidence="2">CF27</strain>
    </source>
</reference>
<reference evidence="2" key="2">
    <citation type="submission" date="2014-07" db="EMBL/GenBank/DDBJ databases">
        <title>Initial genome analysis of the psychrotolerant acidophile Acidithiobacillus ferrivorans CF27: insights into iron and sulfur oxidation pathways and into biofilm formation.</title>
        <authorList>
            <person name="Talla E."/>
            <person name="Hedrich S."/>
            <person name="Mangenot S."/>
            <person name="Ji B."/>
            <person name="Johnson D.B."/>
            <person name="Barbe V."/>
            <person name="Bonnefoy V."/>
        </authorList>
    </citation>
    <scope>NUCLEOTIDE SEQUENCE [LARGE SCALE GENOMIC DNA]</scope>
    <source>
        <strain evidence="2">CF27</strain>
    </source>
</reference>
<accession>A0A060UVQ9</accession>